<gene>
    <name evidence="2" type="ORF">N658DRAFT_94159</name>
</gene>
<feature type="compositionally biased region" description="Basic and acidic residues" evidence="1">
    <location>
        <begin position="35"/>
        <end position="46"/>
    </location>
</feature>
<protein>
    <submittedName>
        <fullName evidence="2">Uncharacterized protein</fullName>
    </submittedName>
</protein>
<organism evidence="2 3">
    <name type="scientific">Parathielavia hyrcaniae</name>
    <dbReference type="NCBI Taxonomy" id="113614"/>
    <lineage>
        <taxon>Eukaryota</taxon>
        <taxon>Fungi</taxon>
        <taxon>Dikarya</taxon>
        <taxon>Ascomycota</taxon>
        <taxon>Pezizomycotina</taxon>
        <taxon>Sordariomycetes</taxon>
        <taxon>Sordariomycetidae</taxon>
        <taxon>Sordariales</taxon>
        <taxon>Chaetomiaceae</taxon>
        <taxon>Parathielavia</taxon>
    </lineage>
</organism>
<dbReference type="EMBL" id="MU863639">
    <property type="protein sequence ID" value="KAK4100732.1"/>
    <property type="molecule type" value="Genomic_DNA"/>
</dbReference>
<accession>A0AAN6Q4G8</accession>
<evidence type="ECO:0000313" key="3">
    <source>
        <dbReference type="Proteomes" id="UP001305647"/>
    </source>
</evidence>
<evidence type="ECO:0000256" key="1">
    <source>
        <dbReference type="SAM" id="MobiDB-lite"/>
    </source>
</evidence>
<sequence>METARSSMGEGVFGSNRIAGGRGGGGKFETPPRLGVDKRLLKEAESAQKPSGRGSKCNPSFSGMLSRTAPVGQWSRLQARHQRAKSGDRPADSGGGGGCRKAKEGMGFLAFQHGNLAGPSFPGQSPQPLGATLPTSHPRTGYSASSGWSVDPALSRHWQKRIPHGEPSRFCSERAQVVCDAGQFIKARKTLKGRDAAINVIESRCRSLRFRDRFAGSPVSQLETSKLKVSTADNPIMLAPNLMLISTYTVGLELVCRHVWARVRRVRLGARFAVALKIGLDAGGDVEAELEDVWVVLVLCC</sequence>
<evidence type="ECO:0000313" key="2">
    <source>
        <dbReference type="EMBL" id="KAK4100732.1"/>
    </source>
</evidence>
<keyword evidence="3" id="KW-1185">Reference proteome</keyword>
<proteinExistence type="predicted"/>
<reference evidence="2" key="2">
    <citation type="submission" date="2023-05" db="EMBL/GenBank/DDBJ databases">
        <authorList>
            <consortium name="Lawrence Berkeley National Laboratory"/>
            <person name="Steindorff A."/>
            <person name="Hensen N."/>
            <person name="Bonometti L."/>
            <person name="Westerberg I."/>
            <person name="Brannstrom I.O."/>
            <person name="Guillou S."/>
            <person name="Cros-Aarteil S."/>
            <person name="Calhoun S."/>
            <person name="Haridas S."/>
            <person name="Kuo A."/>
            <person name="Mondo S."/>
            <person name="Pangilinan J."/>
            <person name="Riley R."/>
            <person name="Labutti K."/>
            <person name="Andreopoulos B."/>
            <person name="Lipzen A."/>
            <person name="Chen C."/>
            <person name="Yanf M."/>
            <person name="Daum C."/>
            <person name="Ng V."/>
            <person name="Clum A."/>
            <person name="Ohm R."/>
            <person name="Martin F."/>
            <person name="Silar P."/>
            <person name="Natvig D."/>
            <person name="Lalanne C."/>
            <person name="Gautier V."/>
            <person name="Ament-Velasquez S.L."/>
            <person name="Kruys A."/>
            <person name="Hutchinson M.I."/>
            <person name="Powell A.J."/>
            <person name="Barry K."/>
            <person name="Miller A.N."/>
            <person name="Grigoriev I.V."/>
            <person name="Debuchy R."/>
            <person name="Gladieux P."/>
            <person name="Thoren M.H."/>
            <person name="Johannesson H."/>
        </authorList>
    </citation>
    <scope>NUCLEOTIDE SEQUENCE</scope>
    <source>
        <strain evidence="2">CBS 757.83</strain>
    </source>
</reference>
<name>A0AAN6Q4G8_9PEZI</name>
<dbReference type="Proteomes" id="UP001305647">
    <property type="component" value="Unassembled WGS sequence"/>
</dbReference>
<reference evidence="2" key="1">
    <citation type="journal article" date="2023" name="Mol. Phylogenet. Evol.">
        <title>Genome-scale phylogeny and comparative genomics of the fungal order Sordariales.</title>
        <authorList>
            <person name="Hensen N."/>
            <person name="Bonometti L."/>
            <person name="Westerberg I."/>
            <person name="Brannstrom I.O."/>
            <person name="Guillou S."/>
            <person name="Cros-Aarteil S."/>
            <person name="Calhoun S."/>
            <person name="Haridas S."/>
            <person name="Kuo A."/>
            <person name="Mondo S."/>
            <person name="Pangilinan J."/>
            <person name="Riley R."/>
            <person name="LaButti K."/>
            <person name="Andreopoulos B."/>
            <person name="Lipzen A."/>
            <person name="Chen C."/>
            <person name="Yan M."/>
            <person name="Daum C."/>
            <person name="Ng V."/>
            <person name="Clum A."/>
            <person name="Steindorff A."/>
            <person name="Ohm R.A."/>
            <person name="Martin F."/>
            <person name="Silar P."/>
            <person name="Natvig D.O."/>
            <person name="Lalanne C."/>
            <person name="Gautier V."/>
            <person name="Ament-Velasquez S.L."/>
            <person name="Kruys A."/>
            <person name="Hutchinson M.I."/>
            <person name="Powell A.J."/>
            <person name="Barry K."/>
            <person name="Miller A.N."/>
            <person name="Grigoriev I.V."/>
            <person name="Debuchy R."/>
            <person name="Gladieux P."/>
            <person name="Hiltunen Thoren M."/>
            <person name="Johannesson H."/>
        </authorList>
    </citation>
    <scope>NUCLEOTIDE SEQUENCE</scope>
    <source>
        <strain evidence="2">CBS 757.83</strain>
    </source>
</reference>
<dbReference type="AlphaFoldDB" id="A0AAN6Q4G8"/>
<comment type="caution">
    <text evidence="2">The sequence shown here is derived from an EMBL/GenBank/DDBJ whole genome shotgun (WGS) entry which is preliminary data.</text>
</comment>
<feature type="region of interest" description="Disordered" evidence="1">
    <location>
        <begin position="1"/>
        <end position="100"/>
    </location>
</feature>